<dbReference type="CDD" id="cd02164">
    <property type="entry name" value="PPAT_CoAS"/>
    <property type="match status" value="1"/>
</dbReference>
<dbReference type="Gene3D" id="3.40.50.620">
    <property type="entry name" value="HUPs"/>
    <property type="match status" value="1"/>
</dbReference>
<organism evidence="2">
    <name type="scientific">Absidia glauca</name>
    <name type="common">Pin mould</name>
    <dbReference type="NCBI Taxonomy" id="4829"/>
    <lineage>
        <taxon>Eukaryota</taxon>
        <taxon>Fungi</taxon>
        <taxon>Fungi incertae sedis</taxon>
        <taxon>Mucoromycota</taxon>
        <taxon>Mucoromycotina</taxon>
        <taxon>Mucoromycetes</taxon>
        <taxon>Mucorales</taxon>
        <taxon>Cunninghamellaceae</taxon>
        <taxon>Absidia</taxon>
    </lineage>
</organism>
<dbReference type="AlphaFoldDB" id="A0A168R5A8"/>
<dbReference type="STRING" id="4829.A0A168R5A8"/>
<dbReference type="PANTHER" id="PTHR10695">
    <property type="entry name" value="DEPHOSPHO-COA KINASE-RELATED"/>
    <property type="match status" value="1"/>
</dbReference>
<dbReference type="InterPro" id="IPR004821">
    <property type="entry name" value="Cyt_trans-like"/>
</dbReference>
<protein>
    <recommendedName>
        <fullName evidence="1">Cytidyltransferase-like domain-containing protein</fullName>
    </recommendedName>
</protein>
<dbReference type="FunFam" id="3.40.50.620:FF:000089">
    <property type="entry name" value="Bifunctional coenzyme A synthase"/>
    <property type="match status" value="1"/>
</dbReference>
<dbReference type="NCBIfam" id="TIGR00125">
    <property type="entry name" value="cyt_tran_rel"/>
    <property type="match status" value="1"/>
</dbReference>
<keyword evidence="3" id="KW-1185">Reference proteome</keyword>
<evidence type="ECO:0000313" key="3">
    <source>
        <dbReference type="Proteomes" id="UP000078561"/>
    </source>
</evidence>
<name>A0A168R5A8_ABSGL</name>
<dbReference type="GO" id="GO:0004140">
    <property type="term" value="F:dephospho-CoA kinase activity"/>
    <property type="evidence" value="ECO:0007669"/>
    <property type="project" value="TreeGrafter"/>
</dbReference>
<sequence>MSFNILYLRLSVLQLNDIHLQLLQQAIEHSIRADRSLVVIVDPASTIPRSIETTQQWQQWQSLLGTLYLTQVRLAYANDQPLFDMTVYPFLDDTVVLSGHPALFATTQDLRLLHEWNGMRQHMGRSKFEEIHTLEGQQDADNNDDDDKEPSQCFERVVVGGTFDHLHAGHKILLTMTALLSTRDIVVGVTDDDMLQSKKHKEWLEPIEKRLEHVQEFCQRIRPDVNVSVVPIADPYGPTITDPTMDALVCSQETLKGGHMVNDERRLRNYPPLVLRVIDVISPGDDQSSMTDKISSTWIRHYLATRT</sequence>
<dbReference type="SUPFAM" id="SSF52374">
    <property type="entry name" value="Nucleotidylyl transferase"/>
    <property type="match status" value="1"/>
</dbReference>
<proteinExistence type="predicted"/>
<reference evidence="2" key="1">
    <citation type="submission" date="2016-04" db="EMBL/GenBank/DDBJ databases">
        <authorList>
            <person name="Evans L.H."/>
            <person name="Alamgir A."/>
            <person name="Owens N."/>
            <person name="Weber N.D."/>
            <person name="Virtaneva K."/>
            <person name="Barbian K."/>
            <person name="Babar A."/>
            <person name="Rosenke K."/>
        </authorList>
    </citation>
    <scope>NUCLEOTIDE SEQUENCE [LARGE SCALE GENOMIC DNA]</scope>
    <source>
        <strain evidence="2">CBS 101.48</strain>
    </source>
</reference>
<dbReference type="InterPro" id="IPR014729">
    <property type="entry name" value="Rossmann-like_a/b/a_fold"/>
</dbReference>
<dbReference type="InParanoid" id="A0A168R5A8"/>
<dbReference type="FunCoup" id="A0A168R5A8">
    <property type="interactions" value="41"/>
</dbReference>
<dbReference type="Pfam" id="PF01467">
    <property type="entry name" value="CTP_transf_like"/>
    <property type="match status" value="1"/>
</dbReference>
<dbReference type="GO" id="GO:0015937">
    <property type="term" value="P:coenzyme A biosynthetic process"/>
    <property type="evidence" value="ECO:0007669"/>
    <property type="project" value="TreeGrafter"/>
</dbReference>
<evidence type="ECO:0000259" key="1">
    <source>
        <dbReference type="Pfam" id="PF01467"/>
    </source>
</evidence>
<evidence type="ECO:0000313" key="2">
    <source>
        <dbReference type="EMBL" id="SAM06127.1"/>
    </source>
</evidence>
<dbReference type="EMBL" id="LT554490">
    <property type="protein sequence ID" value="SAM06127.1"/>
    <property type="molecule type" value="Genomic_DNA"/>
</dbReference>
<dbReference type="Proteomes" id="UP000078561">
    <property type="component" value="Unassembled WGS sequence"/>
</dbReference>
<dbReference type="PANTHER" id="PTHR10695:SF46">
    <property type="entry name" value="BIFUNCTIONAL COENZYME A SYNTHASE-RELATED"/>
    <property type="match status" value="1"/>
</dbReference>
<feature type="domain" description="Cytidyltransferase-like" evidence="1">
    <location>
        <begin position="158"/>
        <end position="301"/>
    </location>
</feature>
<accession>A0A168R5A8</accession>
<dbReference type="OrthoDB" id="330671at2759"/>
<gene>
    <name evidence="2" type="primary">ABSGL_12003.1 scaffold 12361</name>
</gene>
<dbReference type="NCBIfam" id="NF001985">
    <property type="entry name" value="PRK00777.1"/>
    <property type="match status" value="1"/>
</dbReference>